<organism evidence="2 3">
    <name type="scientific">Limimonas halophila</name>
    <dbReference type="NCBI Taxonomy" id="1082479"/>
    <lineage>
        <taxon>Bacteria</taxon>
        <taxon>Pseudomonadati</taxon>
        <taxon>Pseudomonadota</taxon>
        <taxon>Alphaproteobacteria</taxon>
        <taxon>Rhodospirillales</taxon>
        <taxon>Rhodovibrionaceae</taxon>
        <taxon>Limimonas</taxon>
    </lineage>
</organism>
<dbReference type="OrthoDB" id="2971563at2"/>
<evidence type="ECO:0000313" key="2">
    <source>
        <dbReference type="EMBL" id="SDF98452.1"/>
    </source>
</evidence>
<dbReference type="InterPro" id="IPR036866">
    <property type="entry name" value="RibonucZ/Hydroxyglut_hydro"/>
</dbReference>
<dbReference type="SUPFAM" id="SSF56281">
    <property type="entry name" value="Metallo-hydrolase/oxidoreductase"/>
    <property type="match status" value="1"/>
</dbReference>
<dbReference type="InterPro" id="IPR048933">
    <property type="entry name" value="B_lactamase-like_C"/>
</dbReference>
<dbReference type="Proteomes" id="UP000199415">
    <property type="component" value="Unassembled WGS sequence"/>
</dbReference>
<proteinExistence type="predicted"/>
<accession>A0A1G7QIW8</accession>
<feature type="domain" description="Metallo-beta-lactamase" evidence="1">
    <location>
        <begin position="35"/>
        <end position="251"/>
    </location>
</feature>
<dbReference type="STRING" id="1082479.SAMN05216241_10427"/>
<dbReference type="Pfam" id="PF21221">
    <property type="entry name" value="B_lactamase-like_C"/>
    <property type="match status" value="1"/>
</dbReference>
<dbReference type="InterPro" id="IPR001279">
    <property type="entry name" value="Metallo-B-lactamas"/>
</dbReference>
<evidence type="ECO:0000313" key="3">
    <source>
        <dbReference type="Proteomes" id="UP000199415"/>
    </source>
</evidence>
<dbReference type="PANTHER" id="PTHR23131:SF4">
    <property type="entry name" value="METALLO-BETA-LACTAMASE SUPERFAMILY POTEIN"/>
    <property type="match status" value="1"/>
</dbReference>
<dbReference type="Gene3D" id="1.10.10.10">
    <property type="entry name" value="Winged helix-like DNA-binding domain superfamily/Winged helix DNA-binding domain"/>
    <property type="match status" value="1"/>
</dbReference>
<keyword evidence="3" id="KW-1185">Reference proteome</keyword>
<dbReference type="InterPro" id="IPR036388">
    <property type="entry name" value="WH-like_DNA-bd_sf"/>
</dbReference>
<evidence type="ECO:0000259" key="1">
    <source>
        <dbReference type="SMART" id="SM00849"/>
    </source>
</evidence>
<dbReference type="PANTHER" id="PTHR23131">
    <property type="entry name" value="ENDORIBONUCLEASE LACTB2"/>
    <property type="match status" value="1"/>
</dbReference>
<gene>
    <name evidence="2" type="ORF">SAMN05216241_10427</name>
</gene>
<dbReference type="AlphaFoldDB" id="A0A1G7QIW8"/>
<reference evidence="2 3" key="1">
    <citation type="submission" date="2016-10" db="EMBL/GenBank/DDBJ databases">
        <authorList>
            <person name="de Groot N.N."/>
        </authorList>
    </citation>
    <scope>NUCLEOTIDE SEQUENCE [LARGE SCALE GENOMIC DNA]</scope>
    <source>
        <strain evidence="2 3">DSM 25584</strain>
    </source>
</reference>
<dbReference type="Pfam" id="PF00753">
    <property type="entry name" value="Lactamase_B"/>
    <property type="match status" value="1"/>
</dbReference>
<dbReference type="RefSeq" id="WP_090019429.1">
    <property type="nucleotide sequence ID" value="NZ_FNCE01000004.1"/>
</dbReference>
<protein>
    <submittedName>
        <fullName evidence="2">Glyoxylase, beta-lactamase superfamily II</fullName>
    </submittedName>
</protein>
<dbReference type="InterPro" id="IPR050662">
    <property type="entry name" value="Sec-metab_biosynth-thioest"/>
</dbReference>
<dbReference type="Gene3D" id="3.60.15.10">
    <property type="entry name" value="Ribonuclease Z/Hydroxyacylglutathione hydrolase-like"/>
    <property type="match status" value="1"/>
</dbReference>
<dbReference type="EMBL" id="FNCE01000004">
    <property type="protein sequence ID" value="SDF98452.1"/>
    <property type="molecule type" value="Genomic_DNA"/>
</dbReference>
<dbReference type="SMART" id="SM00849">
    <property type="entry name" value="Lactamase_B"/>
    <property type="match status" value="1"/>
</dbReference>
<name>A0A1G7QIW8_9PROT</name>
<sequence length="338" mass="36911">MVSYLDVERPAPGTAVRVAPGIHWVRLDLPFKLDHVHVWLLDDGDTWTVVDAGIGNDATWAAWQQLTQTTLGDKPIGRIVLTHFHPDHVGAAPWLAEAHGASIWMTRPEWLTGRLLSVDLDAGMTDHVVAFYRAAGCGAAYLDYVHRTSDAYARMVAPLPRSYRQLRDRDGLHIGGRTWHVIVGGGHSPAHACLYAPDDGILISGDQILPRISPNVGVNASEPDADPLADFLASLNRLEGLPEGLLVLPSHDAPFHGLHGRCEELRAHHDARLNDCLTACRDGATAMEVAQVLFDRPLDDHQTGFAVAETLAHLNHLLAAGRLTRETDGDGVWRYTAV</sequence>